<dbReference type="GO" id="GO:0045493">
    <property type="term" value="P:xylan catabolic process"/>
    <property type="evidence" value="ECO:0007669"/>
    <property type="project" value="UniProtKB-KW"/>
</dbReference>
<name>Q5I2C6_9ZZZZ</name>
<dbReference type="PRINTS" id="PR00134">
    <property type="entry name" value="GLHYDRLASE10"/>
</dbReference>
<dbReference type="Pfam" id="PF00331">
    <property type="entry name" value="Glyco_hydro_10"/>
    <property type="match status" value="1"/>
</dbReference>
<keyword evidence="4" id="KW-0624">Polysaccharide degradation</keyword>
<dbReference type="Gene3D" id="3.20.20.80">
    <property type="entry name" value="Glycosidases"/>
    <property type="match status" value="1"/>
</dbReference>
<protein>
    <submittedName>
        <fullName evidence="6">Xylanase</fullName>
    </submittedName>
</protein>
<dbReference type="InterPro" id="IPR017853">
    <property type="entry name" value="GH"/>
</dbReference>
<keyword evidence="2" id="KW-0119">Carbohydrate metabolism</keyword>
<dbReference type="AlphaFoldDB" id="Q5I2C6"/>
<evidence type="ECO:0000256" key="2">
    <source>
        <dbReference type="ARBA" id="ARBA00023277"/>
    </source>
</evidence>
<evidence type="ECO:0000256" key="1">
    <source>
        <dbReference type="ARBA" id="ARBA00022801"/>
    </source>
</evidence>
<keyword evidence="6" id="KW-0858">Xylan degradation</keyword>
<evidence type="ECO:0000259" key="5">
    <source>
        <dbReference type="PROSITE" id="PS51760"/>
    </source>
</evidence>
<evidence type="ECO:0000256" key="3">
    <source>
        <dbReference type="ARBA" id="ARBA00023295"/>
    </source>
</evidence>
<dbReference type="GO" id="GO:0004553">
    <property type="term" value="F:hydrolase activity, hydrolyzing O-glycosyl compounds"/>
    <property type="evidence" value="ECO:0007669"/>
    <property type="project" value="InterPro"/>
</dbReference>
<sequence length="380" mass="43352">MTLSRRRFMLGTAAGLIAVTHLKSRAFAAALKSSGLKDLYRDDFLIGTVLSARSFPDKETTLLDLISREFNAVTAENAMKWEEIRPQLDSWQWDIADQMVDFATRHKMHMVGHTLVWHSQVPAQVFLDSSGQPLERDALLKIMKGHIETLVGRYKGRIATWDVVNEAIEDDGKWRQTSWFKGVGEDYIDHAFRFAHDVDPQAHLIYNDYNTFVPTKRDAIAAMAKKLKARGVPIHGLGMQGHIGIGRPDLTELEQTIEAFADAGMRVHITELDVDVLPSVWEMSAEIANRFEYKPEMDPYIDGFPQEMEEKLADRYEALFKIFLKHRDKIDRVTFWGTSDGASWLNGFPIPGRTNYPLLFNRQMDPKPAYNRLAALKLGK</sequence>
<dbReference type="PROSITE" id="PS51760">
    <property type="entry name" value="GH10_2"/>
    <property type="match status" value="1"/>
</dbReference>
<dbReference type="PANTHER" id="PTHR31490">
    <property type="entry name" value="GLYCOSYL HYDROLASE"/>
    <property type="match status" value="1"/>
</dbReference>
<dbReference type="InterPro" id="IPR044846">
    <property type="entry name" value="GH10"/>
</dbReference>
<dbReference type="PROSITE" id="PS51318">
    <property type="entry name" value="TAT"/>
    <property type="match status" value="1"/>
</dbReference>
<dbReference type="InterPro" id="IPR001000">
    <property type="entry name" value="GH10_dom"/>
</dbReference>
<feature type="domain" description="GH10" evidence="5">
    <location>
        <begin position="30"/>
        <end position="376"/>
    </location>
</feature>
<evidence type="ECO:0000256" key="4">
    <source>
        <dbReference type="ARBA" id="ARBA00023326"/>
    </source>
</evidence>
<keyword evidence="3" id="KW-0326">Glycosidase</keyword>
<dbReference type="InterPro" id="IPR006311">
    <property type="entry name" value="TAT_signal"/>
</dbReference>
<dbReference type="PROSITE" id="PS00591">
    <property type="entry name" value="GH10_1"/>
    <property type="match status" value="1"/>
</dbReference>
<dbReference type="SUPFAM" id="SSF51445">
    <property type="entry name" value="(Trans)glycosidases"/>
    <property type="match status" value="1"/>
</dbReference>
<evidence type="ECO:0000313" key="6">
    <source>
        <dbReference type="EMBL" id="AAW55667.1"/>
    </source>
</evidence>
<proteinExistence type="predicted"/>
<reference evidence="6" key="1">
    <citation type="journal article" date="2008" name="Appl. Microbiol. Biotechnol.">
        <title>Cloning and enzymatic characterization of a xylanase gene from a soil-derived metagenomic library with an efficient approach.</title>
        <authorList>
            <person name="Hu Y."/>
            <person name="Zhang G."/>
            <person name="Li A."/>
            <person name="Chen J."/>
            <person name="Ma L."/>
        </authorList>
    </citation>
    <scope>NUCLEOTIDE SEQUENCE</scope>
</reference>
<dbReference type="CAZy" id="GH10">
    <property type="family name" value="Glycoside Hydrolase Family 10"/>
</dbReference>
<dbReference type="EMBL" id="AY860981">
    <property type="protein sequence ID" value="AAW55667.1"/>
    <property type="molecule type" value="Genomic_DNA"/>
</dbReference>
<dbReference type="PANTHER" id="PTHR31490:SF90">
    <property type="entry name" value="ENDO-1,4-BETA-XYLANASE A"/>
    <property type="match status" value="1"/>
</dbReference>
<accession>Q5I2C6</accession>
<organism evidence="6">
    <name type="scientific">uncultured organism</name>
    <dbReference type="NCBI Taxonomy" id="155900"/>
    <lineage>
        <taxon>unclassified sequences</taxon>
        <taxon>environmental samples</taxon>
    </lineage>
</organism>
<dbReference type="SMART" id="SM00633">
    <property type="entry name" value="Glyco_10"/>
    <property type="match status" value="1"/>
</dbReference>
<dbReference type="InterPro" id="IPR031158">
    <property type="entry name" value="GH10_AS"/>
</dbReference>
<keyword evidence="1" id="KW-0378">Hydrolase</keyword>